<reference evidence="2" key="1">
    <citation type="journal article" date="2022" name="Mol. Ecol. Resour.">
        <title>The genomes of chicory, endive, great burdock and yacon provide insights into Asteraceae palaeo-polyploidization history and plant inulin production.</title>
        <authorList>
            <person name="Fan W."/>
            <person name="Wang S."/>
            <person name="Wang H."/>
            <person name="Wang A."/>
            <person name="Jiang F."/>
            <person name="Liu H."/>
            <person name="Zhao H."/>
            <person name="Xu D."/>
            <person name="Zhang Y."/>
        </authorList>
    </citation>
    <scope>NUCLEOTIDE SEQUENCE [LARGE SCALE GENOMIC DNA]</scope>
    <source>
        <strain evidence="2">cv. Yunnan</strain>
    </source>
</reference>
<keyword evidence="2" id="KW-1185">Reference proteome</keyword>
<gene>
    <name evidence="1" type="ORF">L1987_12514</name>
</gene>
<dbReference type="Proteomes" id="UP001056120">
    <property type="component" value="Linkage Group LG04"/>
</dbReference>
<comment type="caution">
    <text evidence="1">The sequence shown here is derived from an EMBL/GenBank/DDBJ whole genome shotgun (WGS) entry which is preliminary data.</text>
</comment>
<accession>A0ACB9JEE4</accession>
<reference evidence="1 2" key="2">
    <citation type="journal article" date="2022" name="Mol. Ecol. Resour.">
        <title>The genomes of chicory, endive, great burdock and yacon provide insights into Asteraceae paleo-polyploidization history and plant inulin production.</title>
        <authorList>
            <person name="Fan W."/>
            <person name="Wang S."/>
            <person name="Wang H."/>
            <person name="Wang A."/>
            <person name="Jiang F."/>
            <person name="Liu H."/>
            <person name="Zhao H."/>
            <person name="Xu D."/>
            <person name="Zhang Y."/>
        </authorList>
    </citation>
    <scope>NUCLEOTIDE SEQUENCE [LARGE SCALE GENOMIC DNA]</scope>
    <source>
        <strain evidence="2">cv. Yunnan</strain>
        <tissue evidence="1">Leaves</tissue>
    </source>
</reference>
<proteinExistence type="predicted"/>
<name>A0ACB9JEE4_9ASTR</name>
<dbReference type="EMBL" id="CM042021">
    <property type="protein sequence ID" value="KAI3818699.1"/>
    <property type="molecule type" value="Genomic_DNA"/>
</dbReference>
<evidence type="ECO:0000313" key="1">
    <source>
        <dbReference type="EMBL" id="KAI3818699.1"/>
    </source>
</evidence>
<protein>
    <submittedName>
        <fullName evidence="1">Uncharacterized protein</fullName>
    </submittedName>
</protein>
<evidence type="ECO:0000313" key="2">
    <source>
        <dbReference type="Proteomes" id="UP001056120"/>
    </source>
</evidence>
<sequence length="177" mass="19855">MLERFSLGLVFQTKESVWPVQPCTNRPKEETVSKQPSEGRQDGKVVEQVKARRGFDRKRKTYKRKFPLCSKFGYHHVGSCGPPGCFKCCKNGHRAKNYKANFLKTPTSHGCGELGLFKANCPRRVGKHNLAVQYGNERANYEVMLRGAPQRNVARIGGSTSTDIALNRGQLKKAVTN</sequence>
<organism evidence="1 2">
    <name type="scientific">Smallanthus sonchifolius</name>
    <dbReference type="NCBI Taxonomy" id="185202"/>
    <lineage>
        <taxon>Eukaryota</taxon>
        <taxon>Viridiplantae</taxon>
        <taxon>Streptophyta</taxon>
        <taxon>Embryophyta</taxon>
        <taxon>Tracheophyta</taxon>
        <taxon>Spermatophyta</taxon>
        <taxon>Magnoliopsida</taxon>
        <taxon>eudicotyledons</taxon>
        <taxon>Gunneridae</taxon>
        <taxon>Pentapetalae</taxon>
        <taxon>asterids</taxon>
        <taxon>campanulids</taxon>
        <taxon>Asterales</taxon>
        <taxon>Asteraceae</taxon>
        <taxon>Asteroideae</taxon>
        <taxon>Heliantheae alliance</taxon>
        <taxon>Millerieae</taxon>
        <taxon>Smallanthus</taxon>
    </lineage>
</organism>